<protein>
    <recommendedName>
        <fullName evidence="4">DUF4912 domain-containing protein</fullName>
    </recommendedName>
</protein>
<dbReference type="Proteomes" id="UP000028839">
    <property type="component" value="Unassembled WGS sequence"/>
</dbReference>
<dbReference type="InterPro" id="IPR032585">
    <property type="entry name" value="DUF4912"/>
</dbReference>
<evidence type="ECO:0000313" key="2">
    <source>
        <dbReference type="EMBL" id="KFI20876.1"/>
    </source>
</evidence>
<dbReference type="Pfam" id="PF16258">
    <property type="entry name" value="DUF4912"/>
    <property type="match status" value="1"/>
</dbReference>
<sequence>MKKTRLPLQRKAQLHPSKEEKTPLSQQELLRISQETRDCFLPPASPDKTQLGLMVVNPYRVYAYWSILNQDLIRAHKKLGIKKSAQWALRFYDFTAGKLAISSSFEVAIPRKAHHWYIDLWADNKHYMAELGLADSEDQFVALARSNMIETPRAGSADPTAPVIFTGHDLQPFHPAKTFPLEFSVSPEERAVRSQELTASYFSFLAESSQIQPKENMLSKPKSLSQWSASLPKRRY</sequence>
<dbReference type="AlphaFoldDB" id="A0A0E2Z6A9"/>
<feature type="region of interest" description="Disordered" evidence="1">
    <location>
        <begin position="212"/>
        <end position="236"/>
    </location>
</feature>
<dbReference type="HOGENOM" id="CLU_1254834_0_0_6"/>
<proteinExistence type="predicted"/>
<reference evidence="2 3" key="1">
    <citation type="submission" date="2014-07" db="EMBL/GenBank/DDBJ databases">
        <title>Comparative analysis of Nitrosococcus oceani genome inventories of strains from Pacific and Atlantic gyres.</title>
        <authorList>
            <person name="Lim C.K."/>
            <person name="Wang L."/>
            <person name="Sayavedra-Soto L.A."/>
            <person name="Klotz M.G."/>
        </authorList>
    </citation>
    <scope>NUCLEOTIDE SEQUENCE [LARGE SCALE GENOMIC DNA]</scope>
    <source>
        <strain evidence="2 3">C-27</strain>
    </source>
</reference>
<evidence type="ECO:0008006" key="4">
    <source>
        <dbReference type="Google" id="ProtNLM"/>
    </source>
</evidence>
<accession>A0A0E2Z6A9</accession>
<organism evidence="2 3">
    <name type="scientific">Nitrosococcus oceani C-27</name>
    <dbReference type="NCBI Taxonomy" id="314279"/>
    <lineage>
        <taxon>Bacteria</taxon>
        <taxon>Pseudomonadati</taxon>
        <taxon>Pseudomonadota</taxon>
        <taxon>Gammaproteobacteria</taxon>
        <taxon>Chromatiales</taxon>
        <taxon>Chromatiaceae</taxon>
        <taxon>Nitrosococcus</taxon>
    </lineage>
</organism>
<name>A0A0E2Z6A9_9GAMM</name>
<gene>
    <name evidence="2" type="ORF">IB75_00425</name>
</gene>
<evidence type="ECO:0000256" key="1">
    <source>
        <dbReference type="SAM" id="MobiDB-lite"/>
    </source>
</evidence>
<evidence type="ECO:0000313" key="3">
    <source>
        <dbReference type="Proteomes" id="UP000028839"/>
    </source>
</evidence>
<comment type="caution">
    <text evidence="2">The sequence shown here is derived from an EMBL/GenBank/DDBJ whole genome shotgun (WGS) entry which is preliminary data.</text>
</comment>
<dbReference type="EMBL" id="JPGN01000005">
    <property type="protein sequence ID" value="KFI20876.1"/>
    <property type="molecule type" value="Genomic_DNA"/>
</dbReference>
<dbReference type="OrthoDB" id="5764381at2"/>
<feature type="region of interest" description="Disordered" evidence="1">
    <location>
        <begin position="1"/>
        <end position="25"/>
    </location>
</feature>